<dbReference type="Proteomes" id="UP000298030">
    <property type="component" value="Unassembled WGS sequence"/>
</dbReference>
<sequence>MHFSPQSSDQHLPDRTLRSTIETFPSSTSIQELTLNNATIPWSIFSGLLSLSSINLENVKIGYRPGEGIRFIPTPNQRAEIKHFRFRNCTDIVRKFVLVRPSHALSFDNLVSLECDMGSLESTNYGALLIDNCHQSLEALTLDYRANEDQAAKDLRVVDINLGEIEFPSLRSLEISEVYDITEFIPCAALIEHIRTIALTSPKLTDLRFIIHGFPAVAPSVFFSSPTGYYSFVQYGINKTFAQLDHYLESFCDQEKGDVMNLSMRLSFVRLELDDIERARGAIEVRLQMSLNDIDHQFTVTAPTQNQFEELTRSIMHSCGDLRRVLSEDFLSARFPKVYAHGGSPTINIELECTT</sequence>
<dbReference type="InterPro" id="IPR032675">
    <property type="entry name" value="LRR_dom_sf"/>
</dbReference>
<dbReference type="AlphaFoldDB" id="A0A4Y7SPJ9"/>
<dbReference type="SUPFAM" id="SSF52047">
    <property type="entry name" value="RNI-like"/>
    <property type="match status" value="1"/>
</dbReference>
<proteinExistence type="predicted"/>
<organism evidence="1 2">
    <name type="scientific">Coprinellus micaceus</name>
    <name type="common">Glistening ink-cap mushroom</name>
    <name type="synonym">Coprinus micaceus</name>
    <dbReference type="NCBI Taxonomy" id="71717"/>
    <lineage>
        <taxon>Eukaryota</taxon>
        <taxon>Fungi</taxon>
        <taxon>Dikarya</taxon>
        <taxon>Basidiomycota</taxon>
        <taxon>Agaricomycotina</taxon>
        <taxon>Agaricomycetes</taxon>
        <taxon>Agaricomycetidae</taxon>
        <taxon>Agaricales</taxon>
        <taxon>Agaricineae</taxon>
        <taxon>Psathyrellaceae</taxon>
        <taxon>Coprinellus</taxon>
    </lineage>
</organism>
<gene>
    <name evidence="1" type="ORF">FA13DRAFT_1797831</name>
</gene>
<keyword evidence="2" id="KW-1185">Reference proteome</keyword>
<dbReference type="EMBL" id="QPFP01000075">
    <property type="protein sequence ID" value="TEB23631.1"/>
    <property type="molecule type" value="Genomic_DNA"/>
</dbReference>
<dbReference type="Gene3D" id="3.80.10.10">
    <property type="entry name" value="Ribonuclease Inhibitor"/>
    <property type="match status" value="1"/>
</dbReference>
<reference evidence="1 2" key="1">
    <citation type="journal article" date="2019" name="Nat. Ecol. Evol.">
        <title>Megaphylogeny resolves global patterns of mushroom evolution.</title>
        <authorList>
            <person name="Varga T."/>
            <person name="Krizsan K."/>
            <person name="Foldi C."/>
            <person name="Dima B."/>
            <person name="Sanchez-Garcia M."/>
            <person name="Sanchez-Ramirez S."/>
            <person name="Szollosi G.J."/>
            <person name="Szarkandi J.G."/>
            <person name="Papp V."/>
            <person name="Albert L."/>
            <person name="Andreopoulos W."/>
            <person name="Angelini C."/>
            <person name="Antonin V."/>
            <person name="Barry K.W."/>
            <person name="Bougher N.L."/>
            <person name="Buchanan P."/>
            <person name="Buyck B."/>
            <person name="Bense V."/>
            <person name="Catcheside P."/>
            <person name="Chovatia M."/>
            <person name="Cooper J."/>
            <person name="Damon W."/>
            <person name="Desjardin D."/>
            <person name="Finy P."/>
            <person name="Geml J."/>
            <person name="Haridas S."/>
            <person name="Hughes K."/>
            <person name="Justo A."/>
            <person name="Karasinski D."/>
            <person name="Kautmanova I."/>
            <person name="Kiss B."/>
            <person name="Kocsube S."/>
            <person name="Kotiranta H."/>
            <person name="LaButti K.M."/>
            <person name="Lechner B.E."/>
            <person name="Liimatainen K."/>
            <person name="Lipzen A."/>
            <person name="Lukacs Z."/>
            <person name="Mihaltcheva S."/>
            <person name="Morgado L.N."/>
            <person name="Niskanen T."/>
            <person name="Noordeloos M.E."/>
            <person name="Ohm R.A."/>
            <person name="Ortiz-Santana B."/>
            <person name="Ovrebo C."/>
            <person name="Racz N."/>
            <person name="Riley R."/>
            <person name="Savchenko A."/>
            <person name="Shiryaev A."/>
            <person name="Soop K."/>
            <person name="Spirin V."/>
            <person name="Szebenyi C."/>
            <person name="Tomsovsky M."/>
            <person name="Tulloss R.E."/>
            <person name="Uehling J."/>
            <person name="Grigoriev I.V."/>
            <person name="Vagvolgyi C."/>
            <person name="Papp T."/>
            <person name="Martin F.M."/>
            <person name="Miettinen O."/>
            <person name="Hibbett D.S."/>
            <person name="Nagy L.G."/>
        </authorList>
    </citation>
    <scope>NUCLEOTIDE SEQUENCE [LARGE SCALE GENOMIC DNA]</scope>
    <source>
        <strain evidence="1 2">FP101781</strain>
    </source>
</reference>
<evidence type="ECO:0000313" key="1">
    <source>
        <dbReference type="EMBL" id="TEB23631.1"/>
    </source>
</evidence>
<evidence type="ECO:0000313" key="2">
    <source>
        <dbReference type="Proteomes" id="UP000298030"/>
    </source>
</evidence>
<protein>
    <submittedName>
        <fullName evidence="1">Uncharacterized protein</fullName>
    </submittedName>
</protein>
<comment type="caution">
    <text evidence="1">The sequence shown here is derived from an EMBL/GenBank/DDBJ whole genome shotgun (WGS) entry which is preliminary data.</text>
</comment>
<name>A0A4Y7SPJ9_COPMI</name>
<accession>A0A4Y7SPJ9</accession>